<evidence type="ECO:0000313" key="1">
    <source>
        <dbReference type="EMBL" id="CAG8534053.1"/>
    </source>
</evidence>
<keyword evidence="2" id="KW-1185">Reference proteome</keyword>
<protein>
    <submittedName>
        <fullName evidence="1">17367_t:CDS:1</fullName>
    </submittedName>
</protein>
<dbReference type="EMBL" id="CAJVPU010004509">
    <property type="protein sequence ID" value="CAG8534053.1"/>
    <property type="molecule type" value="Genomic_DNA"/>
</dbReference>
<sequence>MKYQKEKVIETNKYNEYKKIINAPFDYPQTLIDMLDLDKIKQLNNDKLLDNKQKINLENSYRKKLNELNTKVVQEEKEKYNKIEKMIKECEDSVLLNSEMFNEIYRLIKRLSVDKAKACIKNSWIINDEIKIVNKKLNYKKFLNIDVEDIEKLNNNLLPVRLKTNDLFKAIEAKRSFFYYVLNNKTNELENDGLSQEEIDMCIKSIKEKNDWVFNS</sequence>
<gene>
    <name evidence="1" type="ORF">DHETER_LOCUS4499</name>
</gene>
<reference evidence="1" key="1">
    <citation type="submission" date="2021-06" db="EMBL/GenBank/DDBJ databases">
        <authorList>
            <person name="Kallberg Y."/>
            <person name="Tangrot J."/>
            <person name="Rosling A."/>
        </authorList>
    </citation>
    <scope>NUCLEOTIDE SEQUENCE</scope>
    <source>
        <strain evidence="1">IL203A</strain>
    </source>
</reference>
<evidence type="ECO:0000313" key="2">
    <source>
        <dbReference type="Proteomes" id="UP000789702"/>
    </source>
</evidence>
<comment type="caution">
    <text evidence="1">The sequence shown here is derived from an EMBL/GenBank/DDBJ whole genome shotgun (WGS) entry which is preliminary data.</text>
</comment>
<dbReference type="Proteomes" id="UP000789702">
    <property type="component" value="Unassembled WGS sequence"/>
</dbReference>
<proteinExistence type="predicted"/>
<organism evidence="1 2">
    <name type="scientific">Dentiscutata heterogama</name>
    <dbReference type="NCBI Taxonomy" id="1316150"/>
    <lineage>
        <taxon>Eukaryota</taxon>
        <taxon>Fungi</taxon>
        <taxon>Fungi incertae sedis</taxon>
        <taxon>Mucoromycota</taxon>
        <taxon>Glomeromycotina</taxon>
        <taxon>Glomeromycetes</taxon>
        <taxon>Diversisporales</taxon>
        <taxon>Gigasporaceae</taxon>
        <taxon>Dentiscutata</taxon>
    </lineage>
</organism>
<accession>A0ACA9LJZ3</accession>
<name>A0ACA9LJZ3_9GLOM</name>